<keyword evidence="1 5" id="KW-0963">Cytoplasm</keyword>
<dbReference type="STRING" id="626887.J057_18220"/>
<evidence type="ECO:0000313" key="7">
    <source>
        <dbReference type="EMBL" id="ENO13358.1"/>
    </source>
</evidence>
<dbReference type="AlphaFoldDB" id="N6WX01"/>
<keyword evidence="8" id="KW-1185">Reference proteome</keyword>
<dbReference type="NCBIfam" id="NF003593">
    <property type="entry name" value="PRK05255.1-1"/>
    <property type="match status" value="1"/>
</dbReference>
<dbReference type="OrthoDB" id="5293604at2"/>
<evidence type="ECO:0000256" key="3">
    <source>
        <dbReference type="ARBA" id="ARBA00022730"/>
    </source>
</evidence>
<proteinExistence type="inferred from homology"/>
<dbReference type="PANTHER" id="PTHR38101:SF1">
    <property type="entry name" value="UPF0307 PROTEIN YJGA"/>
    <property type="match status" value="1"/>
</dbReference>
<comment type="subcellular location">
    <subcellularLocation>
        <location evidence="5">Cytoplasm</location>
    </subcellularLocation>
    <text evidence="5">Associates with late stage pre-50S ribosomal subunits.</text>
</comment>
<dbReference type="EMBL" id="APLQ01000014">
    <property type="protein sequence ID" value="ENO13358.1"/>
    <property type="molecule type" value="Genomic_DNA"/>
</dbReference>
<dbReference type="Gene3D" id="1.10.60.30">
    <property type="entry name" value="PSPTO4464-like domains"/>
    <property type="match status" value="2"/>
</dbReference>
<evidence type="ECO:0000256" key="6">
    <source>
        <dbReference type="SAM" id="MobiDB-lite"/>
    </source>
</evidence>
<evidence type="ECO:0000256" key="4">
    <source>
        <dbReference type="ARBA" id="ARBA00022884"/>
    </source>
</evidence>
<gene>
    <name evidence="5" type="primary">darP</name>
    <name evidence="7" type="ORF">J057_18220</name>
</gene>
<dbReference type="PANTHER" id="PTHR38101">
    <property type="entry name" value="UPF0307 PROTEIN YJGA"/>
    <property type="match status" value="1"/>
</dbReference>
<comment type="similarity">
    <text evidence="5">Belongs to the DarP family.</text>
</comment>
<dbReference type="GO" id="GO:0005829">
    <property type="term" value="C:cytosol"/>
    <property type="evidence" value="ECO:0007669"/>
    <property type="project" value="TreeGrafter"/>
</dbReference>
<reference evidence="7 8" key="1">
    <citation type="journal article" date="2013" name="Genome Announc.">
        <title>Genome Sequence of the Polycyclic Aromatic Hydrocarbon-Degrading Bacterium Strain Marinobacter nanhaiticus D15-8WT.</title>
        <authorList>
            <person name="Cui Z."/>
            <person name="Gao W."/>
            <person name="Li Q."/>
            <person name="Xu G."/>
            <person name="Zheng L."/>
        </authorList>
    </citation>
    <scope>NUCLEOTIDE SEQUENCE [LARGE SCALE GENOMIC DNA]</scope>
    <source>
        <strain evidence="7 8">D15-8W</strain>
    </source>
</reference>
<dbReference type="InterPro" id="IPR023153">
    <property type="entry name" value="DarP_sf"/>
</dbReference>
<dbReference type="InterPro" id="IPR006839">
    <property type="entry name" value="DarP"/>
</dbReference>
<protein>
    <recommendedName>
        <fullName evidence="5">Dual-action ribosomal maturation protein DarP</fullName>
    </recommendedName>
    <alternativeName>
        <fullName evidence="5">Large ribosomal subunit assembly factor DarP</fullName>
    </alternativeName>
</protein>
<sequence>MTTDQEDDFHDEDYKSKSQLKREMHALQDIGKQLIELRPDQVTPLPMSDKLRAAIEESRRITQREARRRHLQYIGKVMRQEDQLDELIRAIEGYDAGSAEHTRRQHLAERWRDRLVDEGDAVVGEFIDYCPYADIQHLRNLARNARRDAQKEKNTGQAKKLFRYLRECIDEQESPG</sequence>
<dbReference type="PIRSF" id="PIRSF016183">
    <property type="entry name" value="UCP016183"/>
    <property type="match status" value="1"/>
</dbReference>
<dbReference type="Pfam" id="PF04751">
    <property type="entry name" value="DarP"/>
    <property type="match status" value="1"/>
</dbReference>
<accession>N6WX01</accession>
<keyword evidence="4 5" id="KW-0694">RNA-binding</keyword>
<comment type="function">
    <text evidence="5">Member of a network of 50S ribosomal subunit biogenesis factors which assembles along the 30S-50S interface, preventing incorrect 23S rRNA structures from forming. Promotes peptidyl transferase center (PTC) maturation.</text>
</comment>
<name>N6WX01_9GAMM</name>
<dbReference type="GO" id="GO:0019843">
    <property type="term" value="F:rRNA binding"/>
    <property type="evidence" value="ECO:0007669"/>
    <property type="project" value="UniProtKB-UniRule"/>
</dbReference>
<dbReference type="SUPFAM" id="SSF158710">
    <property type="entry name" value="PSPTO4464-like"/>
    <property type="match status" value="1"/>
</dbReference>
<dbReference type="HOGENOM" id="CLU_106757_4_0_6"/>
<dbReference type="GO" id="GO:1902626">
    <property type="term" value="P:assembly of large subunit precursor of preribosome"/>
    <property type="evidence" value="ECO:0007669"/>
    <property type="project" value="UniProtKB-UniRule"/>
</dbReference>
<evidence type="ECO:0000256" key="1">
    <source>
        <dbReference type="ARBA" id="ARBA00022490"/>
    </source>
</evidence>
<dbReference type="HAMAP" id="MF_00765">
    <property type="entry name" value="DarP"/>
    <property type="match status" value="1"/>
</dbReference>
<dbReference type="GO" id="GO:0043022">
    <property type="term" value="F:ribosome binding"/>
    <property type="evidence" value="ECO:0007669"/>
    <property type="project" value="UniProtKB-UniRule"/>
</dbReference>
<evidence type="ECO:0000313" key="8">
    <source>
        <dbReference type="Proteomes" id="UP000013165"/>
    </source>
</evidence>
<organism evidence="7 8">
    <name type="scientific">Marinobacter nanhaiticus D15-8W</name>
    <dbReference type="NCBI Taxonomy" id="626887"/>
    <lineage>
        <taxon>Bacteria</taxon>
        <taxon>Pseudomonadati</taxon>
        <taxon>Pseudomonadota</taxon>
        <taxon>Gammaproteobacteria</taxon>
        <taxon>Pseudomonadales</taxon>
        <taxon>Marinobacteraceae</taxon>
        <taxon>Marinobacter</taxon>
    </lineage>
</organism>
<feature type="compositionally biased region" description="Acidic residues" evidence="6">
    <location>
        <begin position="1"/>
        <end position="11"/>
    </location>
</feature>
<keyword evidence="2 5" id="KW-0690">Ribosome biogenesis</keyword>
<keyword evidence="3 5" id="KW-0699">rRNA-binding</keyword>
<dbReference type="RefSeq" id="WP_004581583.1">
    <property type="nucleotide sequence ID" value="NZ_AP028878.1"/>
</dbReference>
<evidence type="ECO:0000256" key="2">
    <source>
        <dbReference type="ARBA" id="ARBA00022517"/>
    </source>
</evidence>
<comment type="caution">
    <text evidence="7">The sequence shown here is derived from an EMBL/GenBank/DDBJ whole genome shotgun (WGS) entry which is preliminary data.</text>
</comment>
<evidence type="ECO:0000256" key="5">
    <source>
        <dbReference type="HAMAP-Rule" id="MF_00765"/>
    </source>
</evidence>
<dbReference type="eggNOG" id="COG3028">
    <property type="taxonomic scope" value="Bacteria"/>
</dbReference>
<feature type="region of interest" description="Disordered" evidence="6">
    <location>
        <begin position="1"/>
        <end position="20"/>
    </location>
</feature>
<dbReference type="CDD" id="cd16331">
    <property type="entry name" value="YjgA-like"/>
    <property type="match status" value="1"/>
</dbReference>
<dbReference type="PATRIC" id="fig|626887.3.peg.3646"/>
<dbReference type="Proteomes" id="UP000013165">
    <property type="component" value="Unassembled WGS sequence"/>
</dbReference>